<dbReference type="InterPro" id="IPR010791">
    <property type="entry name" value="AttH_dom"/>
</dbReference>
<dbReference type="RefSeq" id="WP_097651553.1">
    <property type="nucleotide sequence ID" value="NZ_LYXE01000063.1"/>
</dbReference>
<keyword evidence="2" id="KW-0378">Hydrolase</keyword>
<dbReference type="PANTHER" id="PTHR38591:SF1">
    <property type="entry name" value="BLL1000 PROTEIN"/>
    <property type="match status" value="1"/>
</dbReference>
<comment type="caution">
    <text evidence="2">The sequence shown here is derived from an EMBL/GenBank/DDBJ whole genome shotgun (WGS) entry which is preliminary data.</text>
</comment>
<name>A0A2H3KNU5_9CHLR</name>
<dbReference type="Gene3D" id="2.40.370.10">
    <property type="entry name" value="AttH-like domain"/>
    <property type="match status" value="2"/>
</dbReference>
<keyword evidence="3" id="KW-1185">Reference proteome</keyword>
<dbReference type="GO" id="GO:0016787">
    <property type="term" value="F:hydrolase activity"/>
    <property type="evidence" value="ECO:0007669"/>
    <property type="project" value="UniProtKB-KW"/>
</dbReference>
<dbReference type="AlphaFoldDB" id="A0A2H3KNU5"/>
<dbReference type="InterPro" id="IPR023374">
    <property type="entry name" value="AttH-like_dom_sf"/>
</dbReference>
<dbReference type="Pfam" id="PF17186">
    <property type="entry name" value="Lipocalin_9"/>
    <property type="match status" value="1"/>
</dbReference>
<accession>A0A2H3KNU5</accession>
<organism evidence="2 3">
    <name type="scientific">Candidatus Chloroploca asiatica</name>
    <dbReference type="NCBI Taxonomy" id="1506545"/>
    <lineage>
        <taxon>Bacteria</taxon>
        <taxon>Bacillati</taxon>
        <taxon>Chloroflexota</taxon>
        <taxon>Chloroflexia</taxon>
        <taxon>Chloroflexales</taxon>
        <taxon>Chloroflexineae</taxon>
        <taxon>Oscillochloridaceae</taxon>
        <taxon>Candidatus Chloroploca</taxon>
    </lineage>
</organism>
<evidence type="ECO:0000313" key="2">
    <source>
        <dbReference type="EMBL" id="PDV99792.1"/>
    </source>
</evidence>
<dbReference type="PANTHER" id="PTHR38591">
    <property type="entry name" value="HYDROLASE"/>
    <property type="match status" value="1"/>
</dbReference>
<reference evidence="2 3" key="1">
    <citation type="submission" date="2016-05" db="EMBL/GenBank/DDBJ databases">
        <authorList>
            <person name="Lavstsen T."/>
            <person name="Jespersen J.S."/>
        </authorList>
    </citation>
    <scope>NUCLEOTIDE SEQUENCE [LARGE SCALE GENOMIC DNA]</scope>
    <source>
        <strain evidence="2 3">B7-9</strain>
    </source>
</reference>
<evidence type="ECO:0000259" key="1">
    <source>
        <dbReference type="Pfam" id="PF07143"/>
    </source>
</evidence>
<dbReference type="Proteomes" id="UP000220922">
    <property type="component" value="Unassembled WGS sequence"/>
</dbReference>
<dbReference type="Pfam" id="PF07143">
    <property type="entry name" value="CrtC"/>
    <property type="match status" value="1"/>
</dbReference>
<proteinExistence type="predicted"/>
<sequence length="381" mass="42055">MPYWLILIGILLITGCTAPPPSITARLDAVEAINRGSDSGFARVLEPRPFVFPQDHGPHPEYAIEWWYYTGNLDAGERHFGYQLTFFRSALTPEPPERASPWGTSAIYMAHLALSDVANGRFYAFERFSRDAVGLAGASGEPFRVFLEDWSAEGSGPEGMTMRLRAAEADVALDLTLVSRKAPALQGDQGLSQKGSTLGNASFYYSLTRMETNGTVRIGDAQYAVTGFSWMDHEWGTSALEDGAVGWDWFSIQLDDGREIMYAQVRTADAISYRLGSLVEADGTIRILDQAPVTLEVLDTWRSPRSGAVYPSGWRMTLPELDLELTIQPVLRDQELPVTIIYWEGAVDVRGSQGGQPLSGRGYVELTGYAGDDCRSVDCRW</sequence>
<gene>
    <name evidence="2" type="ORF">A9Q02_00840</name>
</gene>
<dbReference type="OrthoDB" id="9770826at2"/>
<feature type="domain" description="AttH" evidence="1">
    <location>
        <begin position="64"/>
        <end position="237"/>
    </location>
</feature>
<dbReference type="SUPFAM" id="SSF159245">
    <property type="entry name" value="AttH-like"/>
    <property type="match status" value="1"/>
</dbReference>
<protein>
    <submittedName>
        <fullName evidence="2">Hydrolase</fullName>
    </submittedName>
</protein>
<dbReference type="EMBL" id="LYXE01000063">
    <property type="protein sequence ID" value="PDV99792.1"/>
    <property type="molecule type" value="Genomic_DNA"/>
</dbReference>
<evidence type="ECO:0000313" key="3">
    <source>
        <dbReference type="Proteomes" id="UP000220922"/>
    </source>
</evidence>